<evidence type="ECO:0000313" key="3">
    <source>
        <dbReference type="EMBL" id="KAL3265323.1"/>
    </source>
</evidence>
<keyword evidence="4" id="KW-1185">Reference proteome</keyword>
<protein>
    <submittedName>
        <fullName evidence="3">Uncharacterized protein</fullName>
    </submittedName>
</protein>
<name>A0ABD2MG29_9CUCU</name>
<feature type="chain" id="PRO_5044772114" evidence="2">
    <location>
        <begin position="20"/>
        <end position="228"/>
    </location>
</feature>
<accession>A0ABD2MG29</accession>
<proteinExistence type="predicted"/>
<organism evidence="3 4">
    <name type="scientific">Cryptolaemus montrouzieri</name>
    <dbReference type="NCBI Taxonomy" id="559131"/>
    <lineage>
        <taxon>Eukaryota</taxon>
        <taxon>Metazoa</taxon>
        <taxon>Ecdysozoa</taxon>
        <taxon>Arthropoda</taxon>
        <taxon>Hexapoda</taxon>
        <taxon>Insecta</taxon>
        <taxon>Pterygota</taxon>
        <taxon>Neoptera</taxon>
        <taxon>Endopterygota</taxon>
        <taxon>Coleoptera</taxon>
        <taxon>Polyphaga</taxon>
        <taxon>Cucujiformia</taxon>
        <taxon>Coccinelloidea</taxon>
        <taxon>Coccinellidae</taxon>
        <taxon>Scymninae</taxon>
        <taxon>Scymnini</taxon>
        <taxon>Cryptolaemus</taxon>
    </lineage>
</organism>
<dbReference type="PANTHER" id="PTHR37161:SF2">
    <property type="entry name" value="AT11648P-RELATED"/>
    <property type="match status" value="1"/>
</dbReference>
<dbReference type="AlphaFoldDB" id="A0ABD2MG29"/>
<reference evidence="3 4" key="1">
    <citation type="journal article" date="2021" name="BMC Biol.">
        <title>Horizontally acquired antibacterial genes associated with adaptive radiation of ladybird beetles.</title>
        <authorList>
            <person name="Li H.S."/>
            <person name="Tang X.F."/>
            <person name="Huang Y.H."/>
            <person name="Xu Z.Y."/>
            <person name="Chen M.L."/>
            <person name="Du X.Y."/>
            <person name="Qiu B.Y."/>
            <person name="Chen P.T."/>
            <person name="Zhang W."/>
            <person name="Slipinski A."/>
            <person name="Escalona H.E."/>
            <person name="Waterhouse R.M."/>
            <person name="Zwick A."/>
            <person name="Pang H."/>
        </authorList>
    </citation>
    <scope>NUCLEOTIDE SEQUENCE [LARGE SCALE GENOMIC DNA]</scope>
    <source>
        <strain evidence="3">SYSU2018</strain>
    </source>
</reference>
<dbReference type="InterPro" id="IPR007999">
    <property type="entry name" value="DUF745"/>
</dbReference>
<dbReference type="Pfam" id="PF05335">
    <property type="entry name" value="DUF745"/>
    <property type="match status" value="1"/>
</dbReference>
<sequence>MVDLCLVSQILLIIYSVKTASIAISKGGNKRDACVDKVNAISSNIAVKAAQEAKAAETAQAAAGAAAAHQIKEELAEKAIEAAKAAQASLAGKIALVEELSREKEALKLVITELLQSKGELERAINAELKSLSEEKGLEKVLNTALHVAESTASDADHSLKGIDDDLMEKEKVLQSALHRTQTLTKEEQAARSDLDNTKLAARKAVQAATEAKANAMRNKRRVLKKRR</sequence>
<dbReference type="EMBL" id="JABFTP020000001">
    <property type="protein sequence ID" value="KAL3265323.1"/>
    <property type="molecule type" value="Genomic_DNA"/>
</dbReference>
<feature type="signal peptide" evidence="2">
    <location>
        <begin position="1"/>
        <end position="19"/>
    </location>
</feature>
<feature type="region of interest" description="Disordered" evidence="1">
    <location>
        <begin position="206"/>
        <end position="228"/>
    </location>
</feature>
<comment type="caution">
    <text evidence="3">The sequence shown here is derived from an EMBL/GenBank/DDBJ whole genome shotgun (WGS) entry which is preliminary data.</text>
</comment>
<feature type="compositionally biased region" description="Basic residues" evidence="1">
    <location>
        <begin position="218"/>
        <end position="228"/>
    </location>
</feature>
<evidence type="ECO:0000256" key="1">
    <source>
        <dbReference type="SAM" id="MobiDB-lite"/>
    </source>
</evidence>
<evidence type="ECO:0000256" key="2">
    <source>
        <dbReference type="SAM" id="SignalP"/>
    </source>
</evidence>
<evidence type="ECO:0000313" key="4">
    <source>
        <dbReference type="Proteomes" id="UP001516400"/>
    </source>
</evidence>
<gene>
    <name evidence="3" type="ORF">HHI36_009531</name>
</gene>
<dbReference type="PANTHER" id="PTHR37161">
    <property type="entry name" value="HDC10475"/>
    <property type="match status" value="1"/>
</dbReference>
<dbReference type="Proteomes" id="UP001516400">
    <property type="component" value="Unassembled WGS sequence"/>
</dbReference>
<keyword evidence="2" id="KW-0732">Signal</keyword>